<protein>
    <recommendedName>
        <fullName evidence="5">HTH araC/xylS-type domain-containing protein</fullName>
    </recommendedName>
</protein>
<name>A0A090BVY7_9GAMM</name>
<keyword evidence="1" id="KW-0805">Transcription regulation</keyword>
<dbReference type="Gene3D" id="1.10.10.60">
    <property type="entry name" value="Homeodomain-like"/>
    <property type="match status" value="2"/>
</dbReference>
<dbReference type="SMART" id="SM00342">
    <property type="entry name" value="HTH_ARAC"/>
    <property type="match status" value="1"/>
</dbReference>
<dbReference type="InterPro" id="IPR018062">
    <property type="entry name" value="HTH_AraC-typ_CS"/>
</dbReference>
<evidence type="ECO:0000313" key="7">
    <source>
        <dbReference type="Proteomes" id="UP000031623"/>
    </source>
</evidence>
<evidence type="ECO:0000259" key="5">
    <source>
        <dbReference type="PROSITE" id="PS01124"/>
    </source>
</evidence>
<reference evidence="6 7" key="1">
    <citation type="journal article" date="2014" name="ISME J.">
        <title>Ecophysiology of Thioploca ingrica as revealed by the complete genome sequence supplemented with proteomic evidence.</title>
        <authorList>
            <person name="Kojima H."/>
            <person name="Ogura Y."/>
            <person name="Yamamoto N."/>
            <person name="Togashi T."/>
            <person name="Mori H."/>
            <person name="Watanabe T."/>
            <person name="Nemoto F."/>
            <person name="Kurokawa K."/>
            <person name="Hayashi T."/>
            <person name="Fukui M."/>
        </authorList>
    </citation>
    <scope>NUCLEOTIDE SEQUENCE [LARGE SCALE GENOMIC DNA]</scope>
</reference>
<dbReference type="HOGENOM" id="CLU_1077427_0_0_6"/>
<dbReference type="InterPro" id="IPR009057">
    <property type="entry name" value="Homeodomain-like_sf"/>
</dbReference>
<feature type="compositionally biased region" description="Polar residues" evidence="4">
    <location>
        <begin position="11"/>
        <end position="36"/>
    </location>
</feature>
<keyword evidence="7" id="KW-1185">Reference proteome</keyword>
<dbReference type="InterPro" id="IPR053142">
    <property type="entry name" value="PchR_regulatory_protein"/>
</dbReference>
<dbReference type="AlphaFoldDB" id="A0A090BVY7"/>
<feature type="region of interest" description="Disordered" evidence="4">
    <location>
        <begin position="1"/>
        <end position="36"/>
    </location>
</feature>
<proteinExistence type="predicted"/>
<dbReference type="PROSITE" id="PS00041">
    <property type="entry name" value="HTH_ARAC_FAMILY_1"/>
    <property type="match status" value="1"/>
</dbReference>
<keyword evidence="3" id="KW-0804">Transcription</keyword>
<sequence>MLFLKQKKRPSTVNRQPSTVNRQPSTVNRQPSTKNSVNTLTPLSSVIARIILVINDVPLHFTLVVNTFSEFGLEVIVAHGSQEKLAKAPPVLSNITRLDVNQLIHEQQEVLIQIITPPEIDQLFRQIAEHLAVYEPTSSNSQTIDDDLVIAHLTFVYQARDLLLAHWQEPPSLKQLAHQVGTNPNKLSKAFQQHFGMTVFDYLREHRLAKAQDLLCHSTLPIQQIADTVGYQNHSDFTATFKQRFGLTPRQYRQHFGS</sequence>
<dbReference type="KEGG" id="tig:THII_3379"/>
<dbReference type="GO" id="GO:0003700">
    <property type="term" value="F:DNA-binding transcription factor activity"/>
    <property type="evidence" value="ECO:0007669"/>
    <property type="project" value="InterPro"/>
</dbReference>
<dbReference type="InterPro" id="IPR018060">
    <property type="entry name" value="HTH_AraC"/>
</dbReference>
<accession>A0A090BVY7</accession>
<dbReference type="InterPro" id="IPR020449">
    <property type="entry name" value="Tscrpt_reg_AraC-type_HTH"/>
</dbReference>
<dbReference type="PANTHER" id="PTHR47893">
    <property type="entry name" value="REGULATORY PROTEIN PCHR"/>
    <property type="match status" value="1"/>
</dbReference>
<dbReference type="EMBL" id="AP014633">
    <property type="protein sequence ID" value="BAP57676.1"/>
    <property type="molecule type" value="Genomic_DNA"/>
</dbReference>
<evidence type="ECO:0000256" key="4">
    <source>
        <dbReference type="SAM" id="MobiDB-lite"/>
    </source>
</evidence>
<evidence type="ECO:0000313" key="6">
    <source>
        <dbReference type="EMBL" id="BAP57676.1"/>
    </source>
</evidence>
<feature type="domain" description="HTH araC/xylS-type" evidence="5">
    <location>
        <begin position="157"/>
        <end position="255"/>
    </location>
</feature>
<organism evidence="6 7">
    <name type="scientific">Thioploca ingrica</name>
    <dbReference type="NCBI Taxonomy" id="40754"/>
    <lineage>
        <taxon>Bacteria</taxon>
        <taxon>Pseudomonadati</taxon>
        <taxon>Pseudomonadota</taxon>
        <taxon>Gammaproteobacteria</taxon>
        <taxon>Thiotrichales</taxon>
        <taxon>Thiotrichaceae</taxon>
        <taxon>Thioploca</taxon>
    </lineage>
</organism>
<dbReference type="STRING" id="40754.THII_3379"/>
<dbReference type="PANTHER" id="PTHR47893:SF1">
    <property type="entry name" value="REGULATORY PROTEIN PCHR"/>
    <property type="match status" value="1"/>
</dbReference>
<feature type="compositionally biased region" description="Basic residues" evidence="4">
    <location>
        <begin position="1"/>
        <end position="10"/>
    </location>
</feature>
<dbReference type="OrthoDB" id="2547276at2"/>
<keyword evidence="2" id="KW-0238">DNA-binding</keyword>
<evidence type="ECO:0000256" key="2">
    <source>
        <dbReference type="ARBA" id="ARBA00023125"/>
    </source>
</evidence>
<evidence type="ECO:0000256" key="3">
    <source>
        <dbReference type="ARBA" id="ARBA00023163"/>
    </source>
</evidence>
<dbReference type="SUPFAM" id="SSF46689">
    <property type="entry name" value="Homeodomain-like"/>
    <property type="match status" value="2"/>
</dbReference>
<dbReference type="GO" id="GO:0043565">
    <property type="term" value="F:sequence-specific DNA binding"/>
    <property type="evidence" value="ECO:0007669"/>
    <property type="project" value="InterPro"/>
</dbReference>
<evidence type="ECO:0000256" key="1">
    <source>
        <dbReference type="ARBA" id="ARBA00023015"/>
    </source>
</evidence>
<dbReference type="PROSITE" id="PS01124">
    <property type="entry name" value="HTH_ARAC_FAMILY_2"/>
    <property type="match status" value="1"/>
</dbReference>
<gene>
    <name evidence="6" type="ORF">THII_3379</name>
</gene>
<dbReference type="PRINTS" id="PR00032">
    <property type="entry name" value="HTHARAC"/>
</dbReference>
<dbReference type="Proteomes" id="UP000031623">
    <property type="component" value="Chromosome"/>
</dbReference>
<dbReference type="Pfam" id="PF12833">
    <property type="entry name" value="HTH_18"/>
    <property type="match status" value="1"/>
</dbReference>